<accession>A0A0E9U3U0</accession>
<evidence type="ECO:0000313" key="1">
    <source>
        <dbReference type="EMBL" id="JAH60407.1"/>
    </source>
</evidence>
<dbReference type="AlphaFoldDB" id="A0A0E9U3U0"/>
<name>A0A0E9U3U0_ANGAN</name>
<proteinExistence type="predicted"/>
<sequence>MQFAANTNKLVRHTTMLDISWICYLNIHCL</sequence>
<protein>
    <submittedName>
        <fullName evidence="1">Uncharacterized protein</fullName>
    </submittedName>
</protein>
<organism evidence="1">
    <name type="scientific">Anguilla anguilla</name>
    <name type="common">European freshwater eel</name>
    <name type="synonym">Muraena anguilla</name>
    <dbReference type="NCBI Taxonomy" id="7936"/>
    <lineage>
        <taxon>Eukaryota</taxon>
        <taxon>Metazoa</taxon>
        <taxon>Chordata</taxon>
        <taxon>Craniata</taxon>
        <taxon>Vertebrata</taxon>
        <taxon>Euteleostomi</taxon>
        <taxon>Actinopterygii</taxon>
        <taxon>Neopterygii</taxon>
        <taxon>Teleostei</taxon>
        <taxon>Anguilliformes</taxon>
        <taxon>Anguillidae</taxon>
        <taxon>Anguilla</taxon>
    </lineage>
</organism>
<reference evidence="1" key="1">
    <citation type="submission" date="2014-11" db="EMBL/GenBank/DDBJ databases">
        <authorList>
            <person name="Amaro Gonzalez C."/>
        </authorList>
    </citation>
    <scope>NUCLEOTIDE SEQUENCE</scope>
</reference>
<dbReference type="EMBL" id="GBXM01048170">
    <property type="protein sequence ID" value="JAH60407.1"/>
    <property type="molecule type" value="Transcribed_RNA"/>
</dbReference>
<reference evidence="1" key="2">
    <citation type="journal article" date="2015" name="Fish Shellfish Immunol.">
        <title>Early steps in the European eel (Anguilla anguilla)-Vibrio vulnificus interaction in the gills: Role of the RtxA13 toxin.</title>
        <authorList>
            <person name="Callol A."/>
            <person name="Pajuelo D."/>
            <person name="Ebbesson L."/>
            <person name="Teles M."/>
            <person name="MacKenzie S."/>
            <person name="Amaro C."/>
        </authorList>
    </citation>
    <scope>NUCLEOTIDE SEQUENCE</scope>
</reference>